<evidence type="ECO:0000256" key="1">
    <source>
        <dbReference type="ARBA" id="ARBA00004141"/>
    </source>
</evidence>
<dbReference type="Pfam" id="PF05875">
    <property type="entry name" value="Ceramidase"/>
    <property type="match status" value="1"/>
</dbReference>
<dbReference type="EMBL" id="WNWR01000971">
    <property type="protein sequence ID" value="KAE9966647.1"/>
    <property type="molecule type" value="Genomic_DNA"/>
</dbReference>
<comment type="subcellular location">
    <subcellularLocation>
        <location evidence="1">Membrane</location>
        <topology evidence="1">Multi-pass membrane protein</topology>
    </subcellularLocation>
</comment>
<feature type="binding site" evidence="8">
    <location>
        <position position="88"/>
    </location>
    <ligand>
        <name>Zn(2+)</name>
        <dbReference type="ChEBI" id="CHEBI:29105"/>
        <note>catalytic</note>
    </ligand>
</feature>
<dbReference type="GO" id="GO:0046513">
    <property type="term" value="P:ceramide biosynthetic process"/>
    <property type="evidence" value="ECO:0007669"/>
    <property type="project" value="TreeGrafter"/>
</dbReference>
<protein>
    <recommendedName>
        <fullName evidence="12">Alkaline ceramidase 3</fullName>
    </recommendedName>
</protein>
<evidence type="ECO:0000256" key="2">
    <source>
        <dbReference type="ARBA" id="ARBA00009780"/>
    </source>
</evidence>
<accession>A0A8H3UA42</accession>
<evidence type="ECO:0000313" key="11">
    <source>
        <dbReference type="Proteomes" id="UP000490939"/>
    </source>
</evidence>
<feature type="binding site" evidence="7">
    <location>
        <position position="29"/>
    </location>
    <ligand>
        <name>Ca(2+)</name>
        <dbReference type="ChEBI" id="CHEBI:29108"/>
    </ligand>
</feature>
<dbReference type="GO" id="GO:0005789">
    <property type="term" value="C:endoplasmic reticulum membrane"/>
    <property type="evidence" value="ECO:0007669"/>
    <property type="project" value="TreeGrafter"/>
</dbReference>
<dbReference type="PANTHER" id="PTHR46187:SF3">
    <property type="entry name" value="ALKALINE CERAMIDASE 3"/>
    <property type="match status" value="1"/>
</dbReference>
<sequence>MVSLIPSWPYPPSREGYWGHVSSTINWCEEDYYATVYSAEVVNCVTNVLFMYLAYKGLANCYRNKHDTVFFMAYLSYLLIGIGSFLFHSTLKYPMQLLDELSMIYCSCVALYAVISPDLSKTTRPYFLVFVLSLAIFISGYYHFLQTPEFHQICFAIIVAIVAFKNMYTMETKLRPERLVTKGSTTPPYDVKVENWDVKRTGSWTPEGEMLRQGPRGSVDERKTKALKSMWIMVACGLGTIGAGFLLWNLDTMYCSHWRRWRRQVGLPWGMLLEGHAWWHVLTGLAAYYLLTWGVYLRYCLEGRMDEVELVWPSLWTSMPTVEKRDETRF</sequence>
<dbReference type="InterPro" id="IPR008901">
    <property type="entry name" value="ACER"/>
</dbReference>
<feature type="transmembrane region" description="Helical" evidence="9">
    <location>
        <begin position="126"/>
        <end position="144"/>
    </location>
</feature>
<feature type="transmembrane region" description="Helical" evidence="9">
    <location>
        <begin position="150"/>
        <end position="168"/>
    </location>
</feature>
<keyword evidence="4" id="KW-0378">Hydrolase</keyword>
<feature type="binding site" evidence="8">
    <location>
        <position position="276"/>
    </location>
    <ligand>
        <name>Zn(2+)</name>
        <dbReference type="ChEBI" id="CHEBI:29105"/>
        <note>catalytic</note>
    </ligand>
</feature>
<dbReference type="GO" id="GO:0016811">
    <property type="term" value="F:hydrolase activity, acting on carbon-nitrogen (but not peptide) bonds, in linear amides"/>
    <property type="evidence" value="ECO:0007669"/>
    <property type="project" value="InterPro"/>
</dbReference>
<feature type="binding site" evidence="7">
    <location>
        <position position="27"/>
    </location>
    <ligand>
        <name>Ca(2+)</name>
        <dbReference type="ChEBI" id="CHEBI:29108"/>
    </ligand>
</feature>
<evidence type="ECO:0000256" key="9">
    <source>
        <dbReference type="SAM" id="Phobius"/>
    </source>
</evidence>
<keyword evidence="7" id="KW-0479">Metal-binding</keyword>
<comment type="caution">
    <text evidence="10">The sequence shown here is derived from an EMBL/GenBank/DDBJ whole genome shotgun (WGS) entry which is preliminary data.</text>
</comment>
<keyword evidence="5 9" id="KW-1133">Transmembrane helix</keyword>
<dbReference type="Proteomes" id="UP000490939">
    <property type="component" value="Unassembled WGS sequence"/>
</dbReference>
<evidence type="ECO:0000256" key="3">
    <source>
        <dbReference type="ARBA" id="ARBA00022692"/>
    </source>
</evidence>
<keyword evidence="7" id="KW-0106">Calcium</keyword>
<reference evidence="10 11" key="1">
    <citation type="submission" date="2019-07" db="EMBL/GenBank/DDBJ databases">
        <title>Venturia inaequalis Genome Resource.</title>
        <authorList>
            <person name="Lichtner F.J."/>
        </authorList>
    </citation>
    <scope>NUCLEOTIDE SEQUENCE [LARGE SCALE GENOMIC DNA]</scope>
    <source>
        <strain evidence="10 11">DMI_063113</strain>
    </source>
</reference>
<evidence type="ECO:0008006" key="12">
    <source>
        <dbReference type="Google" id="ProtNLM"/>
    </source>
</evidence>
<evidence type="ECO:0000256" key="8">
    <source>
        <dbReference type="PIRSR" id="PIRSR608901-2"/>
    </source>
</evidence>
<feature type="transmembrane region" description="Helical" evidence="9">
    <location>
        <begin position="93"/>
        <end position="114"/>
    </location>
</feature>
<comment type="similarity">
    <text evidence="2">Belongs to the alkaline ceramidase family.</text>
</comment>
<dbReference type="GO" id="GO:0046514">
    <property type="term" value="P:ceramide catabolic process"/>
    <property type="evidence" value="ECO:0007669"/>
    <property type="project" value="TreeGrafter"/>
</dbReference>
<feature type="binding site" evidence="8">
    <location>
        <position position="280"/>
    </location>
    <ligand>
        <name>Zn(2+)</name>
        <dbReference type="ChEBI" id="CHEBI:29105"/>
        <note>catalytic</note>
    </ligand>
</feature>
<evidence type="ECO:0000256" key="5">
    <source>
        <dbReference type="ARBA" id="ARBA00022989"/>
    </source>
</evidence>
<keyword evidence="6 9" id="KW-0472">Membrane</keyword>
<organism evidence="10 11">
    <name type="scientific">Venturia inaequalis</name>
    <name type="common">Apple scab fungus</name>
    <dbReference type="NCBI Taxonomy" id="5025"/>
    <lineage>
        <taxon>Eukaryota</taxon>
        <taxon>Fungi</taxon>
        <taxon>Dikarya</taxon>
        <taxon>Ascomycota</taxon>
        <taxon>Pezizomycotina</taxon>
        <taxon>Dothideomycetes</taxon>
        <taxon>Pleosporomycetidae</taxon>
        <taxon>Venturiales</taxon>
        <taxon>Venturiaceae</taxon>
        <taxon>Venturia</taxon>
    </lineage>
</organism>
<feature type="binding site" evidence="7">
    <location>
        <position position="40"/>
    </location>
    <ligand>
        <name>Ca(2+)</name>
        <dbReference type="ChEBI" id="CHEBI:29108"/>
    </ligand>
</feature>
<feature type="transmembrane region" description="Helical" evidence="9">
    <location>
        <begin position="32"/>
        <end position="55"/>
    </location>
</feature>
<comment type="cofactor">
    <cofactor evidence="8">
        <name>Zn(2+)</name>
        <dbReference type="ChEBI" id="CHEBI:29105"/>
    </cofactor>
</comment>
<dbReference type="AlphaFoldDB" id="A0A8H3UA42"/>
<feature type="transmembrane region" description="Helical" evidence="9">
    <location>
        <begin position="67"/>
        <end position="87"/>
    </location>
</feature>
<evidence type="ECO:0000256" key="6">
    <source>
        <dbReference type="ARBA" id="ARBA00023136"/>
    </source>
</evidence>
<feature type="transmembrane region" description="Helical" evidence="9">
    <location>
        <begin position="230"/>
        <end position="250"/>
    </location>
</feature>
<keyword evidence="3 9" id="KW-0812">Transmembrane</keyword>
<proteinExistence type="inferred from homology"/>
<keyword evidence="11" id="KW-1185">Reference proteome</keyword>
<feature type="transmembrane region" description="Helical" evidence="9">
    <location>
        <begin position="277"/>
        <end position="297"/>
    </location>
</feature>
<dbReference type="PANTHER" id="PTHR46187">
    <property type="entry name" value="ALKALINE CERAMIDASE 3"/>
    <property type="match status" value="1"/>
</dbReference>
<evidence type="ECO:0000313" key="10">
    <source>
        <dbReference type="EMBL" id="KAE9966647.1"/>
    </source>
</evidence>
<evidence type="ECO:0000256" key="4">
    <source>
        <dbReference type="ARBA" id="ARBA00022801"/>
    </source>
</evidence>
<name>A0A8H3UA42_VENIN</name>
<gene>
    <name evidence="10" type="ORF">EG327_011772</name>
</gene>
<evidence type="ECO:0000256" key="7">
    <source>
        <dbReference type="PIRSR" id="PIRSR608901-1"/>
    </source>
</evidence>
<dbReference type="GO" id="GO:0046872">
    <property type="term" value="F:metal ion binding"/>
    <property type="evidence" value="ECO:0007669"/>
    <property type="project" value="UniProtKB-KW"/>
</dbReference>
<keyword evidence="8" id="KW-0862">Zinc</keyword>